<dbReference type="EMBL" id="CP014688">
    <property type="protein sequence ID" value="AQT06496.1"/>
    <property type="molecule type" value="Genomic_DNA"/>
</dbReference>
<dbReference type="Pfam" id="PF09344">
    <property type="entry name" value="Cas_CT1975"/>
    <property type="match status" value="1"/>
</dbReference>
<dbReference type="RefSeq" id="WP_077932122.1">
    <property type="nucleotide sequence ID" value="NZ_CP014688.1"/>
</dbReference>
<gene>
    <name evidence="2" type="ORF">A0U91_15915</name>
</gene>
<keyword evidence="2" id="KW-0614">Plasmid</keyword>
<feature type="region of interest" description="Disordered" evidence="1">
    <location>
        <begin position="12"/>
        <end position="40"/>
    </location>
</feature>
<dbReference type="NCBIfam" id="TIGR01869">
    <property type="entry name" value="casC_Cse4"/>
    <property type="match status" value="1"/>
</dbReference>
<organism evidence="2 3">
    <name type="scientific">Acetobacter persici</name>
    <dbReference type="NCBI Taxonomy" id="1076596"/>
    <lineage>
        <taxon>Bacteria</taxon>
        <taxon>Pseudomonadati</taxon>
        <taxon>Pseudomonadota</taxon>
        <taxon>Alphaproteobacteria</taxon>
        <taxon>Acetobacterales</taxon>
        <taxon>Acetobacteraceae</taxon>
        <taxon>Acetobacter</taxon>
    </lineage>
</organism>
<protein>
    <submittedName>
        <fullName evidence="2">Type I-E CRISPR-associated protein Cas7/Cse4/CasC</fullName>
    </submittedName>
</protein>
<reference evidence="2 3" key="1">
    <citation type="submission" date="2016-03" db="EMBL/GenBank/DDBJ databases">
        <title>Acetic acid bacteria sequencing.</title>
        <authorList>
            <person name="Brandt J."/>
            <person name="Jakob F."/>
            <person name="Vogel R.F."/>
        </authorList>
    </citation>
    <scope>NUCLEOTIDE SEQUENCE [LARGE SCALE GENOMIC DNA]</scope>
    <source>
        <strain evidence="2 3">TMW2.1084</strain>
        <plasmid evidence="3">pac1084_1</plasmid>
    </source>
</reference>
<evidence type="ECO:0000313" key="2">
    <source>
        <dbReference type="EMBL" id="AQT06496.1"/>
    </source>
</evidence>
<evidence type="ECO:0000313" key="3">
    <source>
        <dbReference type="Proteomes" id="UP000189055"/>
    </source>
</evidence>
<proteinExistence type="predicted"/>
<accession>A0A1U9LJ76</accession>
<dbReference type="KEGG" id="aper:A0U91_15915"/>
<sequence length="372" mass="39898">MTKFVQFHLLTSFGPSNPNRDDQGRPKQAMVGGTPRLRMSSQSIKRALRGSSRFALDLADHMGTRTKRLPEKLAAHLVAQGATEEKAREAAEQVASVFGKLESTPRSGDGKVLTTLAFISPDEWAYATELAEGLANGEPLPKDKDLKKTVLRRADGAIDIAMFGRMLADDSGFNREAAVQVAHAITTHRAQSEEDYFSAVDDLNQEAGETGAGHIGEAEFGSGVYYEYVCVNLDLLEKNLGGDKELAARGIEALVRGLSQVTPTGKQNSFANHPRAHYILAECGEQAPRDLSGAFFDAVTAKPLMEKSILALEKTREDIDAAYGKSCDASCVLHVGESGTLEDIVAFVGSAARGANGTVPRIQPSSLARIHG</sequence>
<name>A0A1U9LJ76_9PROT</name>
<evidence type="ECO:0000256" key="1">
    <source>
        <dbReference type="SAM" id="MobiDB-lite"/>
    </source>
</evidence>
<dbReference type="InterPro" id="IPR010148">
    <property type="entry name" value="CRISPR-assoc_prot_CT1975"/>
</dbReference>
<dbReference type="Proteomes" id="UP000189055">
    <property type="component" value="Plasmid pAC1084_1"/>
</dbReference>
<geneLocation type="plasmid" evidence="3">
    <name>pac1084_1</name>
</geneLocation>
<dbReference type="AlphaFoldDB" id="A0A1U9LJ76"/>